<reference evidence="1 2" key="1">
    <citation type="submission" date="2020-02" db="EMBL/GenBank/DDBJ databases">
        <title>Whole-genome analyses of novel actinobacteria.</title>
        <authorList>
            <person name="Sahin N."/>
        </authorList>
    </citation>
    <scope>NUCLEOTIDE SEQUENCE [LARGE SCALE GENOMIC DNA]</scope>
    <source>
        <strain evidence="1 2">A7024</strain>
    </source>
</reference>
<dbReference type="Proteomes" id="UP000481583">
    <property type="component" value="Unassembled WGS sequence"/>
</dbReference>
<dbReference type="AlphaFoldDB" id="A0A6G4U8E9"/>
<protein>
    <submittedName>
        <fullName evidence="1">Uncharacterized protein</fullName>
    </submittedName>
</protein>
<evidence type="ECO:0000313" key="1">
    <source>
        <dbReference type="EMBL" id="NGN68509.1"/>
    </source>
</evidence>
<accession>A0A6G4U8E9</accession>
<evidence type="ECO:0000313" key="2">
    <source>
        <dbReference type="Proteomes" id="UP000481583"/>
    </source>
</evidence>
<gene>
    <name evidence="1" type="ORF">G5C51_32000</name>
</gene>
<name>A0A6G4U8E9_9ACTN</name>
<sequence>MADRRGDRDLRTGEPLREPAAQRLRRRARFLRELDEAQELRARVQPRRARVARMRREYRMRTFRW</sequence>
<keyword evidence="2" id="KW-1185">Reference proteome</keyword>
<proteinExistence type="predicted"/>
<organism evidence="1 2">
    <name type="scientific">Streptomyces coryli</name>
    <dbReference type="NCBI Taxonomy" id="1128680"/>
    <lineage>
        <taxon>Bacteria</taxon>
        <taxon>Bacillati</taxon>
        <taxon>Actinomycetota</taxon>
        <taxon>Actinomycetes</taxon>
        <taxon>Kitasatosporales</taxon>
        <taxon>Streptomycetaceae</taxon>
        <taxon>Streptomyces</taxon>
    </lineage>
</organism>
<dbReference type="EMBL" id="JAAKZV010000209">
    <property type="protein sequence ID" value="NGN68509.1"/>
    <property type="molecule type" value="Genomic_DNA"/>
</dbReference>
<comment type="caution">
    <text evidence="1">The sequence shown here is derived from an EMBL/GenBank/DDBJ whole genome shotgun (WGS) entry which is preliminary data.</text>
</comment>
<dbReference type="RefSeq" id="WP_165242525.1">
    <property type="nucleotide sequence ID" value="NZ_JAAKZV010000209.1"/>
</dbReference>